<keyword evidence="2" id="KW-0539">Nucleus</keyword>
<feature type="compositionally biased region" description="Basic and acidic residues" evidence="3">
    <location>
        <begin position="164"/>
        <end position="190"/>
    </location>
</feature>
<evidence type="ECO:0000256" key="2">
    <source>
        <dbReference type="ARBA" id="ARBA00023242"/>
    </source>
</evidence>
<protein>
    <submittedName>
        <fullName evidence="5">Fungal transcriptional regulatory protein</fullName>
    </submittedName>
</protein>
<evidence type="ECO:0000313" key="5">
    <source>
        <dbReference type="EMBL" id="EPE06210.1"/>
    </source>
</evidence>
<feature type="compositionally biased region" description="Pro residues" evidence="3">
    <location>
        <begin position="917"/>
        <end position="929"/>
    </location>
</feature>
<feature type="region of interest" description="Disordered" evidence="3">
    <location>
        <begin position="58"/>
        <end position="217"/>
    </location>
</feature>
<dbReference type="OrthoDB" id="5121955at2759"/>
<evidence type="ECO:0000313" key="6">
    <source>
        <dbReference type="Proteomes" id="UP000016923"/>
    </source>
</evidence>
<feature type="region of interest" description="Disordered" evidence="3">
    <location>
        <begin position="858"/>
        <end position="981"/>
    </location>
</feature>
<dbReference type="PANTHER" id="PTHR47425">
    <property type="entry name" value="FARB-RELATED"/>
    <property type="match status" value="1"/>
</dbReference>
<feature type="region of interest" description="Disordered" evidence="3">
    <location>
        <begin position="1106"/>
        <end position="1176"/>
    </location>
</feature>
<dbReference type="GO" id="GO:0008270">
    <property type="term" value="F:zinc ion binding"/>
    <property type="evidence" value="ECO:0007669"/>
    <property type="project" value="InterPro"/>
</dbReference>
<dbReference type="STRING" id="1262450.S3CZ54"/>
<dbReference type="EMBL" id="KE148154">
    <property type="protein sequence ID" value="EPE06210.1"/>
    <property type="molecule type" value="Genomic_DNA"/>
</dbReference>
<feature type="compositionally biased region" description="Polar residues" evidence="3">
    <location>
        <begin position="64"/>
        <end position="75"/>
    </location>
</feature>
<dbReference type="VEuPathDB" id="FungiDB:F503_03039"/>
<dbReference type="eggNOG" id="ENOG502SI3E">
    <property type="taxonomic scope" value="Eukaryota"/>
</dbReference>
<dbReference type="PROSITE" id="PS50048">
    <property type="entry name" value="ZN2_CY6_FUNGAL_2"/>
    <property type="match status" value="1"/>
</dbReference>
<gene>
    <name evidence="5" type="ORF">F503_03039</name>
</gene>
<feature type="region of interest" description="Disordered" evidence="3">
    <location>
        <begin position="712"/>
        <end position="742"/>
    </location>
</feature>
<dbReference type="InterPro" id="IPR001138">
    <property type="entry name" value="Zn2Cys6_DnaBD"/>
</dbReference>
<dbReference type="Pfam" id="PF00172">
    <property type="entry name" value="Zn_clus"/>
    <property type="match status" value="1"/>
</dbReference>
<accession>S3CZ54</accession>
<dbReference type="CDD" id="cd00067">
    <property type="entry name" value="GAL4"/>
    <property type="match status" value="1"/>
</dbReference>
<dbReference type="InterPro" id="IPR036864">
    <property type="entry name" value="Zn2-C6_fun-type_DNA-bd_sf"/>
</dbReference>
<dbReference type="HOGENOM" id="CLU_006329_9_0_1"/>
<feature type="region of interest" description="Disordered" evidence="3">
    <location>
        <begin position="1048"/>
        <end position="1084"/>
    </location>
</feature>
<feature type="compositionally biased region" description="Polar residues" evidence="3">
    <location>
        <begin position="102"/>
        <end position="115"/>
    </location>
</feature>
<dbReference type="GO" id="GO:0006351">
    <property type="term" value="P:DNA-templated transcription"/>
    <property type="evidence" value="ECO:0007669"/>
    <property type="project" value="InterPro"/>
</dbReference>
<dbReference type="Pfam" id="PF04082">
    <property type="entry name" value="Fungal_trans"/>
    <property type="match status" value="1"/>
</dbReference>
<organism evidence="5 6">
    <name type="scientific">Ophiostoma piceae (strain UAMH 11346)</name>
    <name type="common">Sap stain fungus</name>
    <dbReference type="NCBI Taxonomy" id="1262450"/>
    <lineage>
        <taxon>Eukaryota</taxon>
        <taxon>Fungi</taxon>
        <taxon>Dikarya</taxon>
        <taxon>Ascomycota</taxon>
        <taxon>Pezizomycotina</taxon>
        <taxon>Sordariomycetes</taxon>
        <taxon>Sordariomycetidae</taxon>
        <taxon>Ophiostomatales</taxon>
        <taxon>Ophiostomataceae</taxon>
        <taxon>Ophiostoma</taxon>
    </lineage>
</organism>
<feature type="domain" description="Zn(2)-C6 fungal-type" evidence="4">
    <location>
        <begin position="20"/>
        <end position="52"/>
    </location>
</feature>
<dbReference type="Proteomes" id="UP000016923">
    <property type="component" value="Unassembled WGS sequence"/>
</dbReference>
<proteinExistence type="predicted"/>
<evidence type="ECO:0000256" key="3">
    <source>
        <dbReference type="SAM" id="MobiDB-lite"/>
    </source>
</evidence>
<dbReference type="SUPFAM" id="SSF57701">
    <property type="entry name" value="Zn2/Cys6 DNA-binding domain"/>
    <property type="match status" value="1"/>
</dbReference>
<dbReference type="PANTHER" id="PTHR47425:SF2">
    <property type="entry name" value="FARB-RELATED"/>
    <property type="match status" value="1"/>
</dbReference>
<keyword evidence="1" id="KW-0479">Metal-binding</keyword>
<dbReference type="Gene3D" id="4.10.240.10">
    <property type="entry name" value="Zn(2)-C6 fungal-type DNA-binding domain"/>
    <property type="match status" value="1"/>
</dbReference>
<evidence type="ECO:0000256" key="1">
    <source>
        <dbReference type="ARBA" id="ARBA00022723"/>
    </source>
</evidence>
<feature type="compositionally biased region" description="Low complexity" evidence="3">
    <location>
        <begin position="968"/>
        <end position="981"/>
    </location>
</feature>
<feature type="compositionally biased region" description="Polar residues" evidence="3">
    <location>
        <begin position="1068"/>
        <end position="1080"/>
    </location>
</feature>
<dbReference type="GO" id="GO:0000981">
    <property type="term" value="F:DNA-binding transcription factor activity, RNA polymerase II-specific"/>
    <property type="evidence" value="ECO:0007669"/>
    <property type="project" value="InterPro"/>
</dbReference>
<dbReference type="CDD" id="cd12148">
    <property type="entry name" value="fungal_TF_MHR"/>
    <property type="match status" value="1"/>
</dbReference>
<name>S3CZ54_OPHP1</name>
<keyword evidence="6" id="KW-1185">Reference proteome</keyword>
<reference evidence="5 6" key="1">
    <citation type="journal article" date="2013" name="BMC Genomics">
        <title>The genome and transcriptome of the pine saprophyte Ophiostoma piceae, and a comparison with the bark beetle-associated pine pathogen Grosmannia clavigera.</title>
        <authorList>
            <person name="Haridas S."/>
            <person name="Wang Y."/>
            <person name="Lim L."/>
            <person name="Massoumi Alamouti S."/>
            <person name="Jackman S."/>
            <person name="Docking R."/>
            <person name="Robertson G."/>
            <person name="Birol I."/>
            <person name="Bohlmann J."/>
            <person name="Breuil C."/>
        </authorList>
    </citation>
    <scope>NUCLEOTIDE SEQUENCE [LARGE SCALE GENOMIC DNA]</scope>
    <source>
        <strain evidence="5 6">UAMH 11346</strain>
    </source>
</reference>
<dbReference type="PROSITE" id="PS00463">
    <property type="entry name" value="ZN2_CY6_FUNGAL_1"/>
    <property type="match status" value="1"/>
</dbReference>
<sequence length="1176" mass="127884">MSDEIRPKSITKVRKRAPKACLSCRARKVRCDVSQRGRPCMNCYLDSETCVVTGRASRLRKSQKPATAQPESGNIHTHTHSHAHAHTHGRQASPPSDADSPIRSTSINGSLRESQTPPPPHSEVLHDSPPLSFQDGPDNYTPPQKQQPQQQNQPDQQDRQSQQHRQERQEQRCGPDGEHQQEQPRHDTHGHGSSNNHHPRNQPYQPRFNSSNYHDEQNSSYITMGTHIMGMSMSGGGHIPWTSEQGLNMSADITYSYYPFLAISNLPGILPQDVNYLELQGCLRVPTRSVLDEFVQQFFLHVHPLLPLFNEGDFWELYCQQATGIGGSGDVPCGRLSLLVFQAMLFATCNFVSRNSIRALGFPSIRLARAALYRRAKLLFDFETESSPAAIAQASLLLSYWSPSTNPGTKNPNTGWLCTAIQQAKLAEAHHYSRMGVSGTATDKRRANALKRLWWCCIIRDRVMSLGVRRPIQITRAHFDLEANPPFCRADLADEVERSRVYNPGTKSCLIEITLHLAELCVVLTDILTLVFPQDDTPGWGREMAERDAGRVQQGKLELRRWYKDVTLKYPMFCGSNGPSSSQSKNGGTGREFYHDSVILYTNLMYMYYHSARVALCHHEILHIAVANAAAVAQARSSKGTKSMPQPVMYENCYELHDAASGVTESLKELIQLRLARWLPVSAVACTALPLFLHIVDVKLATSAAAAAAASTHSSVLTSKEDTRPVELSVSDQPGQTRPLTSSALKQHSLNVLIEAMKTYQPQYDGVDWVSETIRHIVNLAQLDGPAGAKSNMTEPCSNTAPSDWTDILASNPSWYVRLALTMDLALSKNRMPEERDFPASLRGMFSNSGFIPVLRLGYRGGDSDGPEGTRNPNMGSSQGGSNNTGSNASSSTSAQSNTRGIPEHRSSTAHAASTAPVPPATFVPPPTMSAPVATAGATETASVHEQSMADDRSSVPADPANPPPCAPSVAPAASVTSSDDASTIEVSNAVNLDDNFPNGFSTDSFMLPHQLAMSMSMAMGMADINEMELDMGMDMGFPSHLTASGIITQLPSSDGDASPRSGGDAPSTASADSPQNNAVHSMAPEHDNSMLDAYTFDSNSVGDAGTGMLDLNQNMGSGNGSGNGNGSSVNKPRQHTKADTGADEWMESSWNGAGMELRETDRDTAQVLLEALGEP</sequence>
<feature type="compositionally biased region" description="Low complexity" evidence="3">
    <location>
        <begin position="876"/>
        <end position="898"/>
    </location>
</feature>
<dbReference type="GO" id="GO:0003677">
    <property type="term" value="F:DNA binding"/>
    <property type="evidence" value="ECO:0007669"/>
    <property type="project" value="InterPro"/>
</dbReference>
<feature type="compositionally biased region" description="Low complexity" evidence="3">
    <location>
        <begin position="142"/>
        <end position="155"/>
    </location>
</feature>
<evidence type="ECO:0000259" key="4">
    <source>
        <dbReference type="PROSITE" id="PS50048"/>
    </source>
</evidence>
<dbReference type="SMART" id="SM00066">
    <property type="entry name" value="GAL4"/>
    <property type="match status" value="1"/>
</dbReference>
<dbReference type="InterPro" id="IPR052761">
    <property type="entry name" value="Fungal_Detox/Toxin_TFs"/>
</dbReference>
<feature type="compositionally biased region" description="Basic residues" evidence="3">
    <location>
        <begin position="77"/>
        <end position="89"/>
    </location>
</feature>
<feature type="compositionally biased region" description="Polar residues" evidence="3">
    <location>
        <begin position="191"/>
        <end position="212"/>
    </location>
</feature>
<dbReference type="AlphaFoldDB" id="S3CZ54"/>
<feature type="compositionally biased region" description="Polar residues" evidence="3">
    <location>
        <begin position="730"/>
        <end position="742"/>
    </location>
</feature>
<dbReference type="InterPro" id="IPR007219">
    <property type="entry name" value="XnlR_reg_dom"/>
</dbReference>